<dbReference type="EMBL" id="CAJNOL010001377">
    <property type="protein sequence ID" value="CAF1347483.1"/>
    <property type="molecule type" value="Genomic_DNA"/>
</dbReference>
<evidence type="ECO:0000313" key="3">
    <source>
        <dbReference type="EMBL" id="CAF1347483.1"/>
    </source>
</evidence>
<name>A0A814LNC4_9BILA</name>
<accession>A0A814LNC4</accession>
<dbReference type="PANTHER" id="PTHR31698:SF7">
    <property type="entry name" value="PEPTIDASE M15C DOMAIN-CONTAINING PROTEIN"/>
    <property type="match status" value="1"/>
</dbReference>
<evidence type="ECO:0000259" key="1">
    <source>
        <dbReference type="Pfam" id="PF13539"/>
    </source>
</evidence>
<evidence type="ECO:0000313" key="5">
    <source>
        <dbReference type="Proteomes" id="UP000663870"/>
    </source>
</evidence>
<dbReference type="PANTHER" id="PTHR31698">
    <property type="entry name" value="LYSOZYME G FAMILY MEMBER"/>
    <property type="match status" value="1"/>
</dbReference>
<dbReference type="Gene3D" id="3.30.1380.10">
    <property type="match status" value="1"/>
</dbReference>
<evidence type="ECO:0000313" key="4">
    <source>
        <dbReference type="Proteomes" id="UP000663854"/>
    </source>
</evidence>
<comment type="caution">
    <text evidence="2">The sequence shown here is derived from an EMBL/GenBank/DDBJ whole genome shotgun (WGS) entry which is preliminary data.</text>
</comment>
<dbReference type="InterPro" id="IPR009045">
    <property type="entry name" value="Zn_M74/Hedgehog-like"/>
</dbReference>
<dbReference type="InterPro" id="IPR039561">
    <property type="entry name" value="Peptidase_M15C"/>
</dbReference>
<organism evidence="2 4">
    <name type="scientific">Rotaria sordida</name>
    <dbReference type="NCBI Taxonomy" id="392033"/>
    <lineage>
        <taxon>Eukaryota</taxon>
        <taxon>Metazoa</taxon>
        <taxon>Spiralia</taxon>
        <taxon>Gnathifera</taxon>
        <taxon>Rotifera</taxon>
        <taxon>Eurotatoria</taxon>
        <taxon>Bdelloidea</taxon>
        <taxon>Philodinida</taxon>
        <taxon>Philodinidae</taxon>
        <taxon>Rotaria</taxon>
    </lineage>
</organism>
<gene>
    <name evidence="3" type="ORF">JXQ802_LOCUS31904</name>
    <name evidence="2" type="ORF">PYM288_LOCUS18010</name>
</gene>
<protein>
    <recommendedName>
        <fullName evidence="1">Peptidase M15C domain-containing protein</fullName>
    </recommendedName>
</protein>
<dbReference type="Proteomes" id="UP000663854">
    <property type="component" value="Unassembled WGS sequence"/>
</dbReference>
<dbReference type="Proteomes" id="UP000663870">
    <property type="component" value="Unassembled WGS sequence"/>
</dbReference>
<feature type="domain" description="Peptidase M15C" evidence="1">
    <location>
        <begin position="36"/>
        <end position="101"/>
    </location>
</feature>
<dbReference type="SUPFAM" id="SSF55166">
    <property type="entry name" value="Hedgehog/DD-peptidase"/>
    <property type="match status" value="1"/>
</dbReference>
<keyword evidence="5" id="KW-1185">Reference proteome</keyword>
<sequence>MNSICTVASRCNVKLYITSSYRKPGSTVFGAIVQPATLSNHNVGHAIDMSVVYGKDGTICNSACLGGTNLSADVKCFIDGVKQNGLRWGGNFSTKDPVHIDDILNLNDLARYKSLYTTIQQQC</sequence>
<dbReference type="Pfam" id="PF13539">
    <property type="entry name" value="Peptidase_M15_4"/>
    <property type="match status" value="1"/>
</dbReference>
<dbReference type="EMBL" id="CAJNOH010000532">
    <property type="protein sequence ID" value="CAF1068136.1"/>
    <property type="molecule type" value="Genomic_DNA"/>
</dbReference>
<dbReference type="AlphaFoldDB" id="A0A814LNC4"/>
<reference evidence="2" key="1">
    <citation type="submission" date="2021-02" db="EMBL/GenBank/DDBJ databases">
        <authorList>
            <person name="Nowell W R."/>
        </authorList>
    </citation>
    <scope>NUCLEOTIDE SEQUENCE</scope>
</reference>
<proteinExistence type="predicted"/>
<dbReference type="GO" id="GO:0008233">
    <property type="term" value="F:peptidase activity"/>
    <property type="evidence" value="ECO:0007669"/>
    <property type="project" value="InterPro"/>
</dbReference>
<evidence type="ECO:0000313" key="2">
    <source>
        <dbReference type="EMBL" id="CAF1068136.1"/>
    </source>
</evidence>